<protein>
    <submittedName>
        <fullName evidence="2">DUF3019 domain-containing protein</fullName>
    </submittedName>
</protein>
<name>A0A8J6IV37_9ALTE</name>
<dbReference type="EMBL" id="JACNEP010000007">
    <property type="protein sequence ID" value="MBC3766332.1"/>
    <property type="molecule type" value="Genomic_DNA"/>
</dbReference>
<accession>A0A8J6IV37</accession>
<dbReference type="RefSeq" id="WP_186506858.1">
    <property type="nucleotide sequence ID" value="NZ_JACNEP010000007.1"/>
</dbReference>
<sequence length="134" mass="15233">MKNMKTLIVFIFALASLLTGINASADEAIKNAALLVTPERCIALHRGQMCYLDVTINWHTYHANDYCLINKTDNKVVTCWKDRKQGTHSFEFQGVQSTDYSLQDPTGRDVANAKVVVAWVYKSTKRTVSTWRLF</sequence>
<dbReference type="InterPro" id="IPR021559">
    <property type="entry name" value="DUF3019"/>
</dbReference>
<feature type="signal peptide" evidence="1">
    <location>
        <begin position="1"/>
        <end position="25"/>
    </location>
</feature>
<reference evidence="2" key="1">
    <citation type="journal article" date="2018" name="Int. J. Syst. Evol. Microbiol.">
        <title>Neptunicella marina gen. nov., sp. nov., isolated from surface seawater.</title>
        <authorList>
            <person name="Liu X."/>
            <person name="Lai Q."/>
            <person name="Du Y."/>
            <person name="Zhang X."/>
            <person name="Liu Z."/>
            <person name="Sun F."/>
            <person name="Shao Z."/>
        </authorList>
    </citation>
    <scope>NUCLEOTIDE SEQUENCE</scope>
    <source>
        <strain evidence="2">S27-2</strain>
    </source>
</reference>
<proteinExistence type="predicted"/>
<organism evidence="2 3">
    <name type="scientific">Neptunicella marina</name>
    <dbReference type="NCBI Taxonomy" id="2125989"/>
    <lineage>
        <taxon>Bacteria</taxon>
        <taxon>Pseudomonadati</taxon>
        <taxon>Pseudomonadota</taxon>
        <taxon>Gammaproteobacteria</taxon>
        <taxon>Alteromonadales</taxon>
        <taxon>Alteromonadaceae</taxon>
        <taxon>Neptunicella</taxon>
    </lineage>
</organism>
<comment type="caution">
    <text evidence="2">The sequence shown here is derived from an EMBL/GenBank/DDBJ whole genome shotgun (WGS) entry which is preliminary data.</text>
</comment>
<dbReference type="AlphaFoldDB" id="A0A8J6IV37"/>
<dbReference type="Proteomes" id="UP000601768">
    <property type="component" value="Unassembled WGS sequence"/>
</dbReference>
<gene>
    <name evidence="2" type="ORF">H8B19_10605</name>
</gene>
<keyword evidence="1" id="KW-0732">Signal</keyword>
<keyword evidence="3" id="KW-1185">Reference proteome</keyword>
<dbReference type="Pfam" id="PF11456">
    <property type="entry name" value="DUF3019"/>
    <property type="match status" value="1"/>
</dbReference>
<evidence type="ECO:0000313" key="3">
    <source>
        <dbReference type="Proteomes" id="UP000601768"/>
    </source>
</evidence>
<evidence type="ECO:0000256" key="1">
    <source>
        <dbReference type="SAM" id="SignalP"/>
    </source>
</evidence>
<reference evidence="2" key="2">
    <citation type="submission" date="2020-08" db="EMBL/GenBank/DDBJ databases">
        <authorList>
            <person name="Lai Q."/>
        </authorList>
    </citation>
    <scope>NUCLEOTIDE SEQUENCE</scope>
    <source>
        <strain evidence="2">S27-2</strain>
    </source>
</reference>
<feature type="chain" id="PRO_5035290638" evidence="1">
    <location>
        <begin position="26"/>
        <end position="134"/>
    </location>
</feature>
<evidence type="ECO:0000313" key="2">
    <source>
        <dbReference type="EMBL" id="MBC3766332.1"/>
    </source>
</evidence>